<protein>
    <submittedName>
        <fullName evidence="3">Amidophosphoribosyltransferase 1, chloroplastic</fullName>
    </submittedName>
</protein>
<dbReference type="AlphaFoldDB" id="A0A2G2XRB5"/>
<keyword evidence="2" id="KW-0315">Glutamine amidotransferase</keyword>
<gene>
    <name evidence="3" type="ORF">CQW23_02381</name>
</gene>
<evidence type="ECO:0000256" key="1">
    <source>
        <dbReference type="ARBA" id="ARBA00022679"/>
    </source>
</evidence>
<evidence type="ECO:0000313" key="3">
    <source>
        <dbReference type="EMBL" id="PHT60018.1"/>
    </source>
</evidence>
<dbReference type="Gene3D" id="3.60.20.10">
    <property type="entry name" value="Glutamine Phosphoribosylpyrophosphate, subunit 1, domain 1"/>
    <property type="match status" value="2"/>
</dbReference>
<dbReference type="Proteomes" id="UP000224567">
    <property type="component" value="Unassembled WGS sequence"/>
</dbReference>
<sequence>MAAAAATAAIAAMNKPYISSLVDKPFCSPSQNMLSLATKTLSKPYKHHKTLTTCASKNLLTDVINSGQPNPDGHSFGSYFNADNKPREEWDFVGAGIVCVNDNMHKSITGVGLVFDVFSKLKLDRLPGDLAIGHVRIVEAYEKIEGAYSMVFATEDKLVAIRDPYGFRPLVMGRRTPEVVNQSHLHMYEQHHSGYHHGIDMGHPVLALNVTILYISVKEECSLNE</sequence>
<keyword evidence="4" id="KW-1185">Reference proteome</keyword>
<dbReference type="GO" id="GO:0016757">
    <property type="term" value="F:glycosyltransferase activity"/>
    <property type="evidence" value="ECO:0007669"/>
    <property type="project" value="UniProtKB-KW"/>
</dbReference>
<dbReference type="SUPFAM" id="SSF56235">
    <property type="entry name" value="N-terminal nucleophile aminohydrolases (Ntn hydrolases)"/>
    <property type="match status" value="1"/>
</dbReference>
<dbReference type="EMBL" id="MLFT02000001">
    <property type="protein sequence ID" value="PHT60018.1"/>
    <property type="molecule type" value="Genomic_DNA"/>
</dbReference>
<dbReference type="STRING" id="33114.A0A2G2XRB5"/>
<keyword evidence="1" id="KW-0808">Transferase</keyword>
<dbReference type="InterPro" id="IPR029055">
    <property type="entry name" value="Ntn_hydrolases_N"/>
</dbReference>
<evidence type="ECO:0000256" key="2">
    <source>
        <dbReference type="ARBA" id="ARBA00022962"/>
    </source>
</evidence>
<accession>A0A2G2XRB5</accession>
<proteinExistence type="predicted"/>
<evidence type="ECO:0000313" key="4">
    <source>
        <dbReference type="Proteomes" id="UP000224567"/>
    </source>
</evidence>
<dbReference type="PANTHER" id="PTHR11907">
    <property type="entry name" value="AMIDOPHOSPHORIBOSYLTRANSFERASE"/>
    <property type="match status" value="1"/>
</dbReference>
<reference evidence="4" key="2">
    <citation type="journal article" date="2017" name="J. Anim. Genet.">
        <title>Multiple reference genome sequences of hot pepper reveal the massive evolution of plant disease resistance genes by retroduplication.</title>
        <authorList>
            <person name="Kim S."/>
            <person name="Park J."/>
            <person name="Yeom S.-I."/>
            <person name="Kim Y.-M."/>
            <person name="Seo E."/>
            <person name="Kim K.-T."/>
            <person name="Kim M.-S."/>
            <person name="Lee J.M."/>
            <person name="Cheong K."/>
            <person name="Shin H.-S."/>
            <person name="Kim S.-B."/>
            <person name="Han K."/>
            <person name="Lee J."/>
            <person name="Park M."/>
            <person name="Lee H.-A."/>
            <person name="Lee H.-Y."/>
            <person name="Lee Y."/>
            <person name="Oh S."/>
            <person name="Lee J.H."/>
            <person name="Choi E."/>
            <person name="Choi E."/>
            <person name="Lee S.E."/>
            <person name="Jeon J."/>
            <person name="Kim H."/>
            <person name="Choi G."/>
            <person name="Song H."/>
            <person name="Lee J."/>
            <person name="Lee S.-C."/>
            <person name="Kwon J.-K."/>
            <person name="Lee H.-Y."/>
            <person name="Koo N."/>
            <person name="Hong Y."/>
            <person name="Kim R.W."/>
            <person name="Kang W.-H."/>
            <person name="Huh J.H."/>
            <person name="Kang B.-C."/>
            <person name="Yang T.-J."/>
            <person name="Lee Y.-H."/>
            <person name="Bennetzen J.L."/>
            <person name="Choi D."/>
        </authorList>
    </citation>
    <scope>NUCLEOTIDE SEQUENCE [LARGE SCALE GENOMIC DNA]</scope>
    <source>
        <strain evidence="4">cv. PBC81</strain>
    </source>
</reference>
<reference evidence="3 4" key="1">
    <citation type="journal article" date="2017" name="Genome Biol.">
        <title>New reference genome sequences of hot pepper reveal the massive evolution of plant disease-resistance genes by retroduplication.</title>
        <authorList>
            <person name="Kim S."/>
            <person name="Park J."/>
            <person name="Yeom S.I."/>
            <person name="Kim Y.M."/>
            <person name="Seo E."/>
            <person name="Kim K.T."/>
            <person name="Kim M.S."/>
            <person name="Lee J.M."/>
            <person name="Cheong K."/>
            <person name="Shin H.S."/>
            <person name="Kim S.B."/>
            <person name="Han K."/>
            <person name="Lee J."/>
            <person name="Park M."/>
            <person name="Lee H.A."/>
            <person name="Lee H.Y."/>
            <person name="Lee Y."/>
            <person name="Oh S."/>
            <person name="Lee J.H."/>
            <person name="Choi E."/>
            <person name="Choi E."/>
            <person name="Lee S.E."/>
            <person name="Jeon J."/>
            <person name="Kim H."/>
            <person name="Choi G."/>
            <person name="Song H."/>
            <person name="Lee J."/>
            <person name="Lee S.C."/>
            <person name="Kwon J.K."/>
            <person name="Lee H.Y."/>
            <person name="Koo N."/>
            <person name="Hong Y."/>
            <person name="Kim R.W."/>
            <person name="Kang W.H."/>
            <person name="Huh J.H."/>
            <person name="Kang B.C."/>
            <person name="Yang T.J."/>
            <person name="Lee Y.H."/>
            <person name="Bennetzen J.L."/>
            <person name="Choi D."/>
        </authorList>
    </citation>
    <scope>NUCLEOTIDE SEQUENCE [LARGE SCALE GENOMIC DNA]</scope>
    <source>
        <strain evidence="4">cv. PBC81</strain>
        <tissue evidence="3">Leaf</tissue>
    </source>
</reference>
<organism evidence="3 4">
    <name type="scientific">Capsicum baccatum</name>
    <name type="common">Peruvian pepper</name>
    <dbReference type="NCBI Taxonomy" id="33114"/>
    <lineage>
        <taxon>Eukaryota</taxon>
        <taxon>Viridiplantae</taxon>
        <taxon>Streptophyta</taxon>
        <taxon>Embryophyta</taxon>
        <taxon>Tracheophyta</taxon>
        <taxon>Spermatophyta</taxon>
        <taxon>Magnoliopsida</taxon>
        <taxon>eudicotyledons</taxon>
        <taxon>Gunneridae</taxon>
        <taxon>Pentapetalae</taxon>
        <taxon>asterids</taxon>
        <taxon>lamiids</taxon>
        <taxon>Solanales</taxon>
        <taxon>Solanaceae</taxon>
        <taxon>Solanoideae</taxon>
        <taxon>Capsiceae</taxon>
        <taxon>Capsicum</taxon>
    </lineage>
</organism>
<comment type="caution">
    <text evidence="3">The sequence shown here is derived from an EMBL/GenBank/DDBJ whole genome shotgun (WGS) entry which is preliminary data.</text>
</comment>
<name>A0A2G2XRB5_CAPBA</name>